<dbReference type="PANTHER" id="PTHR43210">
    <property type="entry name" value="DETHIOBIOTIN SYNTHETASE"/>
    <property type="match status" value="1"/>
</dbReference>
<dbReference type="SUPFAM" id="SSF52540">
    <property type="entry name" value="P-loop containing nucleoside triphosphate hydrolases"/>
    <property type="match status" value="1"/>
</dbReference>
<dbReference type="UniPathway" id="UPA00078">
    <property type="reaction ID" value="UER00161"/>
</dbReference>
<comment type="catalytic activity">
    <reaction evidence="9">
        <text>(7R,8S)-7,8-diammoniononanoate + CO2 + ATP = (4R,5S)-dethiobiotin + ADP + phosphate + 3 H(+)</text>
        <dbReference type="Rhea" id="RHEA:15805"/>
        <dbReference type="ChEBI" id="CHEBI:15378"/>
        <dbReference type="ChEBI" id="CHEBI:16526"/>
        <dbReference type="ChEBI" id="CHEBI:30616"/>
        <dbReference type="ChEBI" id="CHEBI:43474"/>
        <dbReference type="ChEBI" id="CHEBI:149469"/>
        <dbReference type="ChEBI" id="CHEBI:149473"/>
        <dbReference type="ChEBI" id="CHEBI:456216"/>
        <dbReference type="EC" id="6.3.3.3"/>
    </reaction>
</comment>
<evidence type="ECO:0000256" key="4">
    <source>
        <dbReference type="ARBA" id="ARBA00022741"/>
    </source>
</evidence>
<dbReference type="GO" id="GO:0004141">
    <property type="term" value="F:dethiobiotin synthase activity"/>
    <property type="evidence" value="ECO:0007669"/>
    <property type="project" value="UniProtKB-UniRule"/>
</dbReference>
<dbReference type="HAMAP" id="MF_00336">
    <property type="entry name" value="BioD"/>
    <property type="match status" value="1"/>
</dbReference>
<comment type="cofactor">
    <cofactor evidence="9">
        <name>Mg(2+)</name>
        <dbReference type="ChEBI" id="CHEBI:18420"/>
    </cofactor>
</comment>
<keyword evidence="1 9" id="KW-0963">Cytoplasm</keyword>
<feature type="binding site" evidence="9">
    <location>
        <position position="39"/>
    </location>
    <ligand>
        <name>substrate</name>
    </ligand>
</feature>
<feature type="binding site" evidence="9">
    <location>
        <begin position="102"/>
        <end position="105"/>
    </location>
    <ligand>
        <name>ATP</name>
        <dbReference type="ChEBI" id="CHEBI:30616"/>
    </ligand>
</feature>
<feature type="binding site" evidence="9">
    <location>
        <position position="102"/>
    </location>
    <ligand>
        <name>Mg(2+)</name>
        <dbReference type="ChEBI" id="CHEBI:18420"/>
    </ligand>
</feature>
<dbReference type="PIRSF" id="PIRSF006755">
    <property type="entry name" value="DTB_synth"/>
    <property type="match status" value="1"/>
</dbReference>
<comment type="subcellular location">
    <subcellularLocation>
        <location evidence="9">Cytoplasm</location>
    </subcellularLocation>
</comment>
<evidence type="ECO:0000256" key="2">
    <source>
        <dbReference type="ARBA" id="ARBA00022598"/>
    </source>
</evidence>
<evidence type="ECO:0000313" key="11">
    <source>
        <dbReference type="Proteomes" id="UP000503278"/>
    </source>
</evidence>
<dbReference type="InterPro" id="IPR027417">
    <property type="entry name" value="P-loop_NTPase"/>
</dbReference>
<keyword evidence="5 9" id="KW-0093">Biotin biosynthesis</keyword>
<feature type="active site" evidence="9">
    <location>
        <position position="35"/>
    </location>
</feature>
<proteinExistence type="inferred from homology"/>
<dbReference type="GO" id="GO:0005524">
    <property type="term" value="F:ATP binding"/>
    <property type="evidence" value="ECO:0007669"/>
    <property type="project" value="UniProtKB-UniRule"/>
</dbReference>
<keyword evidence="2 9" id="KW-0436">Ligase</keyword>
<feature type="binding site" evidence="9">
    <location>
        <position position="46"/>
    </location>
    <ligand>
        <name>ATP</name>
        <dbReference type="ChEBI" id="CHEBI:30616"/>
    </ligand>
</feature>
<dbReference type="GO" id="GO:0005829">
    <property type="term" value="C:cytosol"/>
    <property type="evidence" value="ECO:0007669"/>
    <property type="project" value="TreeGrafter"/>
</dbReference>
<evidence type="ECO:0000256" key="5">
    <source>
        <dbReference type="ARBA" id="ARBA00022756"/>
    </source>
</evidence>
<gene>
    <name evidence="9 10" type="primary">bioD</name>
    <name evidence="10" type="ORF">HH214_20860</name>
</gene>
<dbReference type="EMBL" id="CP051682">
    <property type="protein sequence ID" value="QJD98151.1"/>
    <property type="molecule type" value="Genomic_DNA"/>
</dbReference>
<keyword evidence="3 9" id="KW-0479">Metal-binding</keyword>
<protein>
    <recommendedName>
        <fullName evidence="9">ATP-dependent dethiobiotin synthetase BioD</fullName>
        <ecNumber evidence="9">6.3.3.3</ecNumber>
    </recommendedName>
    <alternativeName>
        <fullName evidence="9">DTB synthetase</fullName>
        <shortName evidence="9">DTBS</shortName>
    </alternativeName>
    <alternativeName>
        <fullName evidence="9">Dethiobiotin synthase</fullName>
    </alternativeName>
</protein>
<feature type="binding site" evidence="9">
    <location>
        <position position="19"/>
    </location>
    <ligand>
        <name>Mg(2+)</name>
        <dbReference type="ChEBI" id="CHEBI:18420"/>
    </ligand>
</feature>
<evidence type="ECO:0000256" key="1">
    <source>
        <dbReference type="ARBA" id="ARBA00022490"/>
    </source>
</evidence>
<feature type="binding site" evidence="9">
    <location>
        <position position="46"/>
    </location>
    <ligand>
        <name>Mg(2+)</name>
        <dbReference type="ChEBI" id="CHEBI:18420"/>
    </ligand>
</feature>
<comment type="function">
    <text evidence="9">Catalyzes a mechanistically unusual reaction, the ATP-dependent insertion of CO2 between the N7 and N8 nitrogen atoms of 7,8-diaminopelargonic acid (DAPA, also called 7,8-diammoniononanoate) to form a ureido ring.</text>
</comment>
<accession>A0A7L5E544</accession>
<comment type="pathway">
    <text evidence="9">Cofactor biosynthesis; biotin biosynthesis; biotin from 7,8-diaminononanoate: step 1/2.</text>
</comment>
<keyword evidence="7 9" id="KW-0460">Magnesium</keyword>
<dbReference type="Pfam" id="PF13500">
    <property type="entry name" value="AAA_26"/>
    <property type="match status" value="1"/>
</dbReference>
<name>A0A7L5E544_9SPHI</name>
<dbReference type="KEGG" id="mrob:HH214_20860"/>
<dbReference type="NCBIfam" id="TIGR00347">
    <property type="entry name" value="bioD"/>
    <property type="match status" value="1"/>
</dbReference>
<organism evidence="10 11">
    <name type="scientific">Mucilaginibacter robiniae</name>
    <dbReference type="NCBI Taxonomy" id="2728022"/>
    <lineage>
        <taxon>Bacteria</taxon>
        <taxon>Pseudomonadati</taxon>
        <taxon>Bacteroidota</taxon>
        <taxon>Sphingobacteriia</taxon>
        <taxon>Sphingobacteriales</taxon>
        <taxon>Sphingobacteriaceae</taxon>
        <taxon>Mucilaginibacter</taxon>
    </lineage>
</organism>
<comment type="caution">
    <text evidence="9">Lacks conserved residue(s) required for the propagation of feature annotation.</text>
</comment>
<sequence>MSNNSPLFVTGIGTDVGKTVVSAILVEKLKADYWKPVQSGDLENSDTMKVRNLVSNPISKFHPETYRLTQPLSPHQSAAIDGIKIELNHFKLPETNNQLIIEGAGGLMVPLNDETFIIDLIQHLKAEVVLVVRNYLGSINHTLLSLELLKQKKIKVKALIFNGEENESSEILIKGHLSLNTKAINTPLLDKLEAHTLSFLLQNVNL</sequence>
<evidence type="ECO:0000313" key="10">
    <source>
        <dbReference type="EMBL" id="QJD98151.1"/>
    </source>
</evidence>
<evidence type="ECO:0000256" key="6">
    <source>
        <dbReference type="ARBA" id="ARBA00022840"/>
    </source>
</evidence>
<comment type="similarity">
    <text evidence="9">Belongs to the dethiobiotin synthetase family.</text>
</comment>
<keyword evidence="4 9" id="KW-0547">Nucleotide-binding</keyword>
<dbReference type="CDD" id="cd03109">
    <property type="entry name" value="DTBS"/>
    <property type="match status" value="1"/>
</dbReference>
<dbReference type="AlphaFoldDB" id="A0A7L5E544"/>
<comment type="catalytic activity">
    <reaction evidence="8">
        <text>(7R,8S)-8-amino-7-(carboxyamino)nonanoate + ATP = (4R,5S)-dethiobiotin + ADP + phosphate + H(+)</text>
        <dbReference type="Rhea" id="RHEA:63684"/>
        <dbReference type="ChEBI" id="CHEBI:15378"/>
        <dbReference type="ChEBI" id="CHEBI:30616"/>
        <dbReference type="ChEBI" id="CHEBI:43474"/>
        <dbReference type="ChEBI" id="CHEBI:149470"/>
        <dbReference type="ChEBI" id="CHEBI:149473"/>
        <dbReference type="ChEBI" id="CHEBI:456216"/>
    </reaction>
</comment>
<dbReference type="RefSeq" id="WP_169610893.1">
    <property type="nucleotide sequence ID" value="NZ_CP051682.1"/>
</dbReference>
<reference evidence="10 11" key="1">
    <citation type="submission" date="2020-04" db="EMBL/GenBank/DDBJ databases">
        <title>Genome sequencing of novel species.</title>
        <authorList>
            <person name="Heo J."/>
            <person name="Kim S.-J."/>
            <person name="Kim J.-S."/>
            <person name="Hong S.-B."/>
            <person name="Kwon S.-W."/>
        </authorList>
    </citation>
    <scope>NUCLEOTIDE SEQUENCE [LARGE SCALE GENOMIC DNA]</scope>
    <source>
        <strain evidence="10 11">F39-2</strain>
    </source>
</reference>
<keyword evidence="6 9" id="KW-0067">ATP-binding</keyword>
<dbReference type="GO" id="GO:0009102">
    <property type="term" value="P:biotin biosynthetic process"/>
    <property type="evidence" value="ECO:0007669"/>
    <property type="project" value="UniProtKB-UniRule"/>
</dbReference>
<dbReference type="GO" id="GO:0000287">
    <property type="term" value="F:magnesium ion binding"/>
    <property type="evidence" value="ECO:0007669"/>
    <property type="project" value="UniProtKB-UniRule"/>
</dbReference>
<dbReference type="EC" id="6.3.3.3" evidence="9"/>
<evidence type="ECO:0000256" key="3">
    <source>
        <dbReference type="ARBA" id="ARBA00022723"/>
    </source>
</evidence>
<dbReference type="Gene3D" id="3.40.50.300">
    <property type="entry name" value="P-loop containing nucleotide triphosphate hydrolases"/>
    <property type="match status" value="1"/>
</dbReference>
<dbReference type="InterPro" id="IPR004472">
    <property type="entry name" value="DTB_synth_BioD"/>
</dbReference>
<keyword evidence="11" id="KW-1185">Reference proteome</keyword>
<dbReference type="PANTHER" id="PTHR43210:SF2">
    <property type="entry name" value="ATP-DEPENDENT DETHIOBIOTIN SYNTHETASE BIOD 2"/>
    <property type="match status" value="1"/>
</dbReference>
<evidence type="ECO:0000256" key="9">
    <source>
        <dbReference type="HAMAP-Rule" id="MF_00336"/>
    </source>
</evidence>
<comment type="subunit">
    <text evidence="9">Homodimer.</text>
</comment>
<evidence type="ECO:0000256" key="8">
    <source>
        <dbReference type="ARBA" id="ARBA00047386"/>
    </source>
</evidence>
<evidence type="ECO:0000256" key="7">
    <source>
        <dbReference type="ARBA" id="ARBA00022842"/>
    </source>
</evidence>
<dbReference type="Proteomes" id="UP000503278">
    <property type="component" value="Chromosome"/>
</dbReference>
<feature type="binding site" evidence="9">
    <location>
        <begin position="15"/>
        <end position="20"/>
    </location>
    <ligand>
        <name>ATP</name>
        <dbReference type="ChEBI" id="CHEBI:30616"/>
    </ligand>
</feature>